<dbReference type="GO" id="GO:0009116">
    <property type="term" value="P:nucleoside metabolic process"/>
    <property type="evidence" value="ECO:0007669"/>
    <property type="project" value="InterPro"/>
</dbReference>
<sequence>MSNHDYVSGSDVLDVIPLEKLPAHVILTDNKWLFNETLRQLDENPTVSDGEYGVKVARGLFRGVELAIVYYGMGSSSIVALIEELYRKGVRAVEKVGFGVYATAQSPPARVPIGAVRLDKVTENLYPLEVPAVPSFSLTSEIVRSLETLNVDHQEDLVISIGAMTRGFDNDLKALVVALWRKLGINVMDLDTATLYLMSYARKIKASSIIIPVIPLGDLQTVGCWINYKVDERRREQVDTYRGIVSAALESIYHFREKAAMEFQAKLLEKRVRRGQHE</sequence>
<dbReference type="EMBL" id="DRZC01000043">
    <property type="protein sequence ID" value="HHQ80471.1"/>
    <property type="molecule type" value="Genomic_DNA"/>
</dbReference>
<dbReference type="GO" id="GO:0003824">
    <property type="term" value="F:catalytic activity"/>
    <property type="evidence" value="ECO:0007669"/>
    <property type="project" value="InterPro"/>
</dbReference>
<organism evidence="1">
    <name type="scientific">Fervidicoccus fontis</name>
    <dbReference type="NCBI Taxonomy" id="683846"/>
    <lineage>
        <taxon>Archaea</taxon>
        <taxon>Thermoproteota</taxon>
        <taxon>Thermoprotei</taxon>
        <taxon>Fervidicoccales</taxon>
        <taxon>Fervidicoccaceae</taxon>
        <taxon>Fervidicoccus</taxon>
    </lineage>
</organism>
<name>A0A7J3ZK31_9CREN</name>
<evidence type="ECO:0000313" key="1">
    <source>
        <dbReference type="EMBL" id="HHQ80471.1"/>
    </source>
</evidence>
<gene>
    <name evidence="1" type="ORF">ENM78_03315</name>
</gene>
<accession>A0A7J3ZK31</accession>
<proteinExistence type="predicted"/>
<reference evidence="1" key="1">
    <citation type="journal article" date="2020" name="mSystems">
        <title>Genome- and Community-Level Interaction Insights into Carbon Utilization and Element Cycling Functions of Hydrothermarchaeota in Hydrothermal Sediment.</title>
        <authorList>
            <person name="Zhou Z."/>
            <person name="Liu Y."/>
            <person name="Xu W."/>
            <person name="Pan J."/>
            <person name="Luo Z.H."/>
            <person name="Li M."/>
        </authorList>
    </citation>
    <scope>NUCLEOTIDE SEQUENCE [LARGE SCALE GENOMIC DNA]</scope>
    <source>
        <strain evidence="1">SpSt-1116</strain>
    </source>
</reference>
<dbReference type="SUPFAM" id="SSF53167">
    <property type="entry name" value="Purine and uridine phosphorylases"/>
    <property type="match status" value="1"/>
</dbReference>
<dbReference type="Gene3D" id="3.40.50.1580">
    <property type="entry name" value="Nucleoside phosphorylase domain"/>
    <property type="match status" value="1"/>
</dbReference>
<evidence type="ECO:0008006" key="2">
    <source>
        <dbReference type="Google" id="ProtNLM"/>
    </source>
</evidence>
<protein>
    <recommendedName>
        <fullName evidence="2">Nucleoside phosphorylase domain-containing protein</fullName>
    </recommendedName>
</protein>
<comment type="caution">
    <text evidence="1">The sequence shown here is derived from an EMBL/GenBank/DDBJ whole genome shotgun (WGS) entry which is preliminary data.</text>
</comment>
<dbReference type="InterPro" id="IPR035994">
    <property type="entry name" value="Nucleoside_phosphorylase_sf"/>
</dbReference>
<dbReference type="AlphaFoldDB" id="A0A7J3ZK31"/>